<keyword evidence="5 7" id="KW-0378">Hydrolase</keyword>
<organism evidence="9 10">
    <name type="scientific">Marinibaculum pumilum</name>
    <dbReference type="NCBI Taxonomy" id="1766165"/>
    <lineage>
        <taxon>Bacteria</taxon>
        <taxon>Pseudomonadati</taxon>
        <taxon>Pseudomonadota</taxon>
        <taxon>Alphaproteobacteria</taxon>
        <taxon>Rhodospirillales</taxon>
        <taxon>Rhodospirillaceae</taxon>
        <taxon>Marinibaculum</taxon>
    </lineage>
</organism>
<proteinExistence type="inferred from homology"/>
<keyword evidence="2 7" id="KW-0540">Nuclease</keyword>
<feature type="binding site" evidence="7">
    <location>
        <position position="146"/>
    </location>
    <ligand>
        <name>Zn(2+)</name>
        <dbReference type="ChEBI" id="CHEBI:29105"/>
        <note>catalytic</note>
    </ligand>
</feature>
<evidence type="ECO:0000256" key="7">
    <source>
        <dbReference type="HAMAP-Rule" id="MF_00009"/>
    </source>
</evidence>
<dbReference type="NCBIfam" id="TIGR00043">
    <property type="entry name" value="rRNA maturation RNase YbeY"/>
    <property type="match status" value="1"/>
</dbReference>
<keyword evidence="3 7" id="KW-0479">Metal-binding</keyword>
<keyword evidence="4 7" id="KW-0255">Endonuclease</keyword>
<keyword evidence="7" id="KW-0698">rRNA processing</keyword>
<dbReference type="InterPro" id="IPR020549">
    <property type="entry name" value="YbeY_CS"/>
</dbReference>
<feature type="binding site" evidence="7">
    <location>
        <position position="140"/>
    </location>
    <ligand>
        <name>Zn(2+)</name>
        <dbReference type="ChEBI" id="CHEBI:29105"/>
        <note>catalytic</note>
    </ligand>
</feature>
<dbReference type="PANTHER" id="PTHR46986:SF1">
    <property type="entry name" value="ENDORIBONUCLEASE YBEY, CHLOROPLASTIC"/>
    <property type="match status" value="1"/>
</dbReference>
<dbReference type="EC" id="3.1.-.-" evidence="7"/>
<evidence type="ECO:0000256" key="3">
    <source>
        <dbReference type="ARBA" id="ARBA00022723"/>
    </source>
</evidence>
<dbReference type="InterPro" id="IPR002036">
    <property type="entry name" value="YbeY"/>
</dbReference>
<comment type="subcellular location">
    <subcellularLocation>
        <location evidence="7">Cytoplasm</location>
    </subcellularLocation>
</comment>
<dbReference type="PROSITE" id="PS01306">
    <property type="entry name" value="UPF0054"/>
    <property type="match status" value="1"/>
</dbReference>
<dbReference type="HAMAP" id="MF_00009">
    <property type="entry name" value="Endoribonucl_YbeY"/>
    <property type="match status" value="1"/>
</dbReference>
<evidence type="ECO:0000256" key="8">
    <source>
        <dbReference type="SAM" id="MobiDB-lite"/>
    </source>
</evidence>
<evidence type="ECO:0000256" key="6">
    <source>
        <dbReference type="ARBA" id="ARBA00022833"/>
    </source>
</evidence>
<keyword evidence="7" id="KW-0963">Cytoplasm</keyword>
<comment type="caution">
    <text evidence="9">The sequence shown here is derived from an EMBL/GenBank/DDBJ whole genome shotgun (WGS) entry which is preliminary data.</text>
</comment>
<feature type="binding site" evidence="7">
    <location>
        <position position="136"/>
    </location>
    <ligand>
        <name>Zn(2+)</name>
        <dbReference type="ChEBI" id="CHEBI:29105"/>
        <note>catalytic</note>
    </ligand>
</feature>
<comment type="function">
    <text evidence="7">Single strand-specific metallo-endoribonuclease involved in late-stage 70S ribosome quality control and in maturation of the 3' terminus of the 16S rRNA.</text>
</comment>
<dbReference type="SUPFAM" id="SSF55486">
    <property type="entry name" value="Metalloproteases ('zincins'), catalytic domain"/>
    <property type="match status" value="1"/>
</dbReference>
<keyword evidence="6 7" id="KW-0862">Zinc</keyword>
<dbReference type="Pfam" id="PF02130">
    <property type="entry name" value="YbeY"/>
    <property type="match status" value="1"/>
</dbReference>
<accession>A0ABV7L5Y3</accession>
<dbReference type="PANTHER" id="PTHR46986">
    <property type="entry name" value="ENDORIBONUCLEASE YBEY, CHLOROPLASTIC"/>
    <property type="match status" value="1"/>
</dbReference>
<dbReference type="Proteomes" id="UP001595528">
    <property type="component" value="Unassembled WGS sequence"/>
</dbReference>
<dbReference type="InterPro" id="IPR023091">
    <property type="entry name" value="MetalPrtase_cat_dom_sf_prd"/>
</dbReference>
<comment type="cofactor">
    <cofactor evidence="7">
        <name>Zn(2+)</name>
        <dbReference type="ChEBI" id="CHEBI:29105"/>
    </cofactor>
    <text evidence="7">Binds 1 zinc ion.</text>
</comment>
<evidence type="ECO:0000256" key="2">
    <source>
        <dbReference type="ARBA" id="ARBA00022722"/>
    </source>
</evidence>
<keyword evidence="10" id="KW-1185">Reference proteome</keyword>
<dbReference type="Gene3D" id="3.40.390.30">
    <property type="entry name" value="Metalloproteases ('zincins'), catalytic domain"/>
    <property type="match status" value="1"/>
</dbReference>
<evidence type="ECO:0000256" key="1">
    <source>
        <dbReference type="ARBA" id="ARBA00010875"/>
    </source>
</evidence>
<evidence type="ECO:0000313" key="9">
    <source>
        <dbReference type="EMBL" id="MFC3230017.1"/>
    </source>
</evidence>
<feature type="compositionally biased region" description="Acidic residues" evidence="8">
    <location>
        <begin position="170"/>
        <end position="182"/>
    </location>
</feature>
<gene>
    <name evidence="7 9" type="primary">ybeY</name>
    <name evidence="9" type="ORF">ACFOGJ_22390</name>
</gene>
<evidence type="ECO:0000256" key="4">
    <source>
        <dbReference type="ARBA" id="ARBA00022759"/>
    </source>
</evidence>
<name>A0ABV7L5Y3_9PROT</name>
<reference evidence="10" key="1">
    <citation type="journal article" date="2019" name="Int. J. Syst. Evol. Microbiol.">
        <title>The Global Catalogue of Microorganisms (GCM) 10K type strain sequencing project: providing services to taxonomists for standard genome sequencing and annotation.</title>
        <authorList>
            <consortium name="The Broad Institute Genomics Platform"/>
            <consortium name="The Broad Institute Genome Sequencing Center for Infectious Disease"/>
            <person name="Wu L."/>
            <person name="Ma J."/>
        </authorList>
    </citation>
    <scope>NUCLEOTIDE SEQUENCE [LARGE SCALE GENOMIC DNA]</scope>
    <source>
        <strain evidence="10">KCTC 42964</strain>
    </source>
</reference>
<comment type="similarity">
    <text evidence="1 7">Belongs to the endoribonuclease YbeY family.</text>
</comment>
<dbReference type="RefSeq" id="WP_379904781.1">
    <property type="nucleotide sequence ID" value="NZ_JBHRTR010000035.1"/>
</dbReference>
<sequence>MERQARVDMDLSISRLDPEWQALPIAGGGSDAIDGLLTRALEAVLAGTPLPAGLAARGCEVSLVLTDDAGIREMNRTWRGIDKATDVLSFPGDDGFAPPEQPLPLGDIVLARQTLLRDAAELRRDLPHHLSHIAVHGLLHLLGWDHEDAAEAELMEAQERRILEQLGYADEIETTGDNEEDGGGGTPA</sequence>
<protein>
    <recommendedName>
        <fullName evidence="7">Endoribonuclease YbeY</fullName>
        <ecNumber evidence="7">3.1.-.-</ecNumber>
    </recommendedName>
</protein>
<evidence type="ECO:0000313" key="10">
    <source>
        <dbReference type="Proteomes" id="UP001595528"/>
    </source>
</evidence>
<keyword evidence="7" id="KW-0690">Ribosome biogenesis</keyword>
<feature type="region of interest" description="Disordered" evidence="8">
    <location>
        <begin position="167"/>
        <end position="188"/>
    </location>
</feature>
<evidence type="ECO:0000256" key="5">
    <source>
        <dbReference type="ARBA" id="ARBA00022801"/>
    </source>
</evidence>
<dbReference type="EMBL" id="JBHRTR010000035">
    <property type="protein sequence ID" value="MFC3230017.1"/>
    <property type="molecule type" value="Genomic_DNA"/>
</dbReference>